<feature type="compositionally biased region" description="Low complexity" evidence="1">
    <location>
        <begin position="165"/>
        <end position="192"/>
    </location>
</feature>
<evidence type="ECO:0000256" key="1">
    <source>
        <dbReference type="SAM" id="MobiDB-lite"/>
    </source>
</evidence>
<name>A0AAD5V5U6_9APHY</name>
<keyword evidence="2" id="KW-0732">Signal</keyword>
<sequence length="234" mass="23868">MFSKVFIALALAFGLALNVQAHALIAPAIGVTGTGVRSDVKRPTNARPCGNVNIANSLASSTAVSANADGSFSMTITNFNRGRDGSRQVTATVDSTATGDNFVAATVTQNGDRAPTSTGTQDLTIELPAGTQCTGGTGNQCLVSFKTAGNFGNCVLVEQGAAAAAAGNSTTDATADTTTDTTTDGTTDTTTGKTKKGKRAFDVRAVGTRAAMAIRRAVEGDEDFDDFEEEPEVL</sequence>
<keyword evidence="4" id="KW-1185">Reference proteome</keyword>
<dbReference type="Proteomes" id="UP001212997">
    <property type="component" value="Unassembled WGS sequence"/>
</dbReference>
<dbReference type="Pfam" id="PF11327">
    <property type="entry name" value="Egh16-like"/>
    <property type="match status" value="1"/>
</dbReference>
<dbReference type="AlphaFoldDB" id="A0AAD5V5U6"/>
<comment type="caution">
    <text evidence="3">The sequence shown here is derived from an EMBL/GenBank/DDBJ whole genome shotgun (WGS) entry which is preliminary data.</text>
</comment>
<feature type="chain" id="PRO_5041910997" description="GEgh 16 protein" evidence="2">
    <location>
        <begin position="22"/>
        <end position="234"/>
    </location>
</feature>
<protein>
    <recommendedName>
        <fullName evidence="5">GEgh 16 protein</fullName>
    </recommendedName>
</protein>
<feature type="region of interest" description="Disordered" evidence="1">
    <location>
        <begin position="165"/>
        <end position="195"/>
    </location>
</feature>
<evidence type="ECO:0000313" key="4">
    <source>
        <dbReference type="Proteomes" id="UP001212997"/>
    </source>
</evidence>
<dbReference type="InterPro" id="IPR021476">
    <property type="entry name" value="Egh16-like"/>
</dbReference>
<feature type="signal peptide" evidence="2">
    <location>
        <begin position="1"/>
        <end position="21"/>
    </location>
</feature>
<dbReference type="EMBL" id="JANAWD010000148">
    <property type="protein sequence ID" value="KAJ3485596.1"/>
    <property type="molecule type" value="Genomic_DNA"/>
</dbReference>
<reference evidence="3" key="1">
    <citation type="submission" date="2022-07" db="EMBL/GenBank/DDBJ databases">
        <title>Genome Sequence of Physisporinus lineatus.</title>
        <authorList>
            <person name="Buettner E."/>
        </authorList>
    </citation>
    <scope>NUCLEOTIDE SEQUENCE</scope>
    <source>
        <strain evidence="3">VT162</strain>
    </source>
</reference>
<proteinExistence type="predicted"/>
<evidence type="ECO:0000313" key="3">
    <source>
        <dbReference type="EMBL" id="KAJ3485596.1"/>
    </source>
</evidence>
<organism evidence="3 4">
    <name type="scientific">Meripilus lineatus</name>
    <dbReference type="NCBI Taxonomy" id="2056292"/>
    <lineage>
        <taxon>Eukaryota</taxon>
        <taxon>Fungi</taxon>
        <taxon>Dikarya</taxon>
        <taxon>Basidiomycota</taxon>
        <taxon>Agaricomycotina</taxon>
        <taxon>Agaricomycetes</taxon>
        <taxon>Polyporales</taxon>
        <taxon>Meripilaceae</taxon>
        <taxon>Meripilus</taxon>
    </lineage>
</organism>
<accession>A0AAD5V5U6</accession>
<gene>
    <name evidence="3" type="ORF">NLI96_g4852</name>
</gene>
<evidence type="ECO:0008006" key="5">
    <source>
        <dbReference type="Google" id="ProtNLM"/>
    </source>
</evidence>
<evidence type="ECO:0000256" key="2">
    <source>
        <dbReference type="SAM" id="SignalP"/>
    </source>
</evidence>